<evidence type="ECO:0000256" key="2">
    <source>
        <dbReference type="ARBA" id="ARBA00022448"/>
    </source>
</evidence>
<proteinExistence type="inferred from homology"/>
<keyword evidence="8" id="KW-1185">Reference proteome</keyword>
<dbReference type="PANTHER" id="PTHR42953:SF3">
    <property type="entry name" value="HIGH-AFFINITY ZINC UPTAKE SYSTEM PROTEIN ZNUA"/>
    <property type="match status" value="1"/>
</dbReference>
<dbReference type="GO" id="GO:0046872">
    <property type="term" value="F:metal ion binding"/>
    <property type="evidence" value="ECO:0007669"/>
    <property type="project" value="UniProtKB-KW"/>
</dbReference>
<dbReference type="InterPro" id="IPR006127">
    <property type="entry name" value="ZnuA-like"/>
</dbReference>
<dbReference type="Pfam" id="PF01297">
    <property type="entry name" value="ZnuA"/>
    <property type="match status" value="2"/>
</dbReference>
<evidence type="ECO:0000256" key="1">
    <source>
        <dbReference type="ARBA" id="ARBA00011028"/>
    </source>
</evidence>
<dbReference type="STRING" id="571915.CMUST_05340"/>
<dbReference type="OrthoDB" id="9810636at2"/>
<dbReference type="Gene3D" id="3.40.50.1980">
    <property type="entry name" value="Nitrogenase molybdenum iron protein domain"/>
    <property type="match status" value="3"/>
</dbReference>
<dbReference type="PATRIC" id="fig|571915.4.peg.1131"/>
<dbReference type="NCBIfam" id="NF038134">
    <property type="entry name" value="choice_anch_M"/>
    <property type="match status" value="1"/>
</dbReference>
<dbReference type="InterPro" id="IPR050492">
    <property type="entry name" value="Bact_metal-bind_prot9"/>
</dbReference>
<gene>
    <name evidence="7" type="ORF">CMUST_05340</name>
</gene>
<dbReference type="GO" id="GO:0007155">
    <property type="term" value="P:cell adhesion"/>
    <property type="evidence" value="ECO:0007669"/>
    <property type="project" value="InterPro"/>
</dbReference>
<feature type="coiled-coil region" evidence="5">
    <location>
        <begin position="388"/>
        <end position="415"/>
    </location>
</feature>
<evidence type="ECO:0000313" key="8">
    <source>
        <dbReference type="Proteomes" id="UP000035199"/>
    </source>
</evidence>
<feature type="chain" id="PRO_5005184332" evidence="6">
    <location>
        <begin position="32"/>
        <end position="539"/>
    </location>
</feature>
<dbReference type="PRINTS" id="PR00690">
    <property type="entry name" value="ADHESNFAMILY"/>
</dbReference>
<dbReference type="Proteomes" id="UP000035199">
    <property type="component" value="Chromosome"/>
</dbReference>
<comment type="similarity">
    <text evidence="1 4">Belongs to the bacterial solute-binding protein 9 family.</text>
</comment>
<evidence type="ECO:0000256" key="4">
    <source>
        <dbReference type="RuleBase" id="RU003512"/>
    </source>
</evidence>
<keyword evidence="2 4" id="KW-0813">Transport</keyword>
<dbReference type="PRINTS" id="PR00691">
    <property type="entry name" value="ADHESINB"/>
</dbReference>
<dbReference type="GO" id="GO:0030313">
    <property type="term" value="C:cell envelope"/>
    <property type="evidence" value="ECO:0007669"/>
    <property type="project" value="UniProtKB-SubCell"/>
</dbReference>
<dbReference type="RefSeq" id="WP_052844541.1">
    <property type="nucleotide sequence ID" value="NZ_CP011542.1"/>
</dbReference>
<dbReference type="SUPFAM" id="SSF53807">
    <property type="entry name" value="Helical backbone' metal receptor"/>
    <property type="match status" value="1"/>
</dbReference>
<dbReference type="NCBIfam" id="TIGR03769">
    <property type="entry name" value="P_ac_wall_RPT"/>
    <property type="match status" value="1"/>
</dbReference>
<dbReference type="InterPro" id="IPR022435">
    <property type="entry name" value="Surface-anchored_actinobac"/>
</dbReference>
<accession>A0A0G3GW50</accession>
<dbReference type="GO" id="GO:0030001">
    <property type="term" value="P:metal ion transport"/>
    <property type="evidence" value="ECO:0007669"/>
    <property type="project" value="InterPro"/>
</dbReference>
<dbReference type="EMBL" id="CP011542">
    <property type="protein sequence ID" value="AKK05406.1"/>
    <property type="molecule type" value="Genomic_DNA"/>
</dbReference>
<feature type="signal peptide" evidence="6">
    <location>
        <begin position="1"/>
        <end position="31"/>
    </location>
</feature>
<sequence>MNRRTRGRRVIAQIHVSFALGLAGITVASCAADAVPSSVAGAPNSNDNVIDIVATTPIIADLARNVAGDRARVTSVMPLGSDPHSYEPGLRSVRNIANADIIFSNGLLLEQQSLLRTAQESRLQDVPFVELADASPRHGGELIPLVENIALDTVWLGMRIAGDGAQLGAQKTSGVDMHLKAASGPGDAAAYVTSTFGSPEVLFNTRDGIDLADSTILPVDAHTHVSWAFSKPGEYQLTFGATLDTPTGPVAIDDATITVAVGVDPHAIAAKRNAHIIDSGHVDVTADITQKRMLLRGDAPTGTDTSYNYEPEATVVVVPPSVLQTIPGEPAFRFLGTPGSEVYLLPQAVLGKHVHGEVDPHLWHSVKNTIAMVRVIQDELIAIDPGGRADYVANANEYVEKLDNLDRDIRAKIAQIPPQRRHLVTTHDGYAYLGEDYDINIAGFVTPNPAIEPSPRDVIALTRTLENLHVPAVFLEPKLAGRVGVLSETAQRLGIVICTIRGDTLDEHVPTYVKLMRTNVDELARCLGKPESQSIQSAE</sequence>
<reference evidence="7 8" key="1">
    <citation type="journal article" date="2015" name="Genome Announc.">
        <title>Complete Genome Sequence of the Type Strain Corynebacterium mustelae DSM 45274, Isolated from Various Tissues of a Male Ferret with Lethal Sepsis.</title>
        <authorList>
            <person name="Ruckert C."/>
            <person name="Eimer J."/>
            <person name="Winkler A."/>
            <person name="Tauch A."/>
        </authorList>
    </citation>
    <scope>NUCLEOTIDE SEQUENCE [LARGE SCALE GENOMIC DNA]</scope>
    <source>
        <strain evidence="7 8">DSM 45274</strain>
    </source>
</reference>
<dbReference type="NCBIfam" id="TIGR03772">
    <property type="entry name" value="anch_rpt_subst"/>
    <property type="match status" value="1"/>
</dbReference>
<name>A0A0G3GW50_9CORY</name>
<dbReference type="PANTHER" id="PTHR42953">
    <property type="entry name" value="HIGH-AFFINITY ZINC UPTAKE SYSTEM PROTEIN ZNUA-RELATED"/>
    <property type="match status" value="1"/>
</dbReference>
<dbReference type="PROSITE" id="PS51257">
    <property type="entry name" value="PROKAR_LIPOPROTEIN"/>
    <property type="match status" value="1"/>
</dbReference>
<organism evidence="7 8">
    <name type="scientific">Corynebacterium mustelae</name>
    <dbReference type="NCBI Taxonomy" id="571915"/>
    <lineage>
        <taxon>Bacteria</taxon>
        <taxon>Bacillati</taxon>
        <taxon>Actinomycetota</taxon>
        <taxon>Actinomycetes</taxon>
        <taxon>Mycobacteriales</taxon>
        <taxon>Corynebacteriaceae</taxon>
        <taxon>Corynebacterium</taxon>
    </lineage>
</organism>
<protein>
    <submittedName>
        <fullName evidence="7">Anchored repeat ABC transporter, substrate-binding protein</fullName>
    </submittedName>
</protein>
<keyword evidence="5" id="KW-0175">Coiled coil</keyword>
<dbReference type="AlphaFoldDB" id="A0A0G3GW50"/>
<dbReference type="KEGG" id="cmv:CMUST_05340"/>
<evidence type="ECO:0000256" key="6">
    <source>
        <dbReference type="SAM" id="SignalP"/>
    </source>
</evidence>
<dbReference type="InterPro" id="IPR022434">
    <property type="entry name" value="ABC_LPXTG_lipo_actinobac"/>
</dbReference>
<reference evidence="8" key="2">
    <citation type="submission" date="2015-05" db="EMBL/GenBank/DDBJ databases">
        <title>Complete genome sequence of Corynebacterium mustelae DSM 45274, isolated from various tissues of a male ferret with lethal sepsis.</title>
        <authorList>
            <person name="Ruckert C."/>
            <person name="Albersmeier A."/>
            <person name="Winkler A."/>
            <person name="Tauch A."/>
        </authorList>
    </citation>
    <scope>NUCLEOTIDE SEQUENCE [LARGE SCALE GENOMIC DNA]</scope>
    <source>
        <strain evidence="8">DSM 45274</strain>
    </source>
</reference>
<evidence type="ECO:0000256" key="5">
    <source>
        <dbReference type="SAM" id="Coils"/>
    </source>
</evidence>
<evidence type="ECO:0000313" key="7">
    <source>
        <dbReference type="EMBL" id="AKK05406.1"/>
    </source>
</evidence>
<evidence type="ECO:0000256" key="3">
    <source>
        <dbReference type="ARBA" id="ARBA00022729"/>
    </source>
</evidence>
<keyword evidence="3 6" id="KW-0732">Signal</keyword>
<dbReference type="InterPro" id="IPR006128">
    <property type="entry name" value="Lipoprotein_PsaA-like"/>
</dbReference>
<dbReference type="InterPro" id="IPR006129">
    <property type="entry name" value="AdhesinB"/>
</dbReference>